<feature type="compositionally biased region" description="Acidic residues" evidence="12">
    <location>
        <begin position="1"/>
        <end position="13"/>
    </location>
</feature>
<evidence type="ECO:0000256" key="4">
    <source>
        <dbReference type="ARBA" id="ARBA00012483"/>
    </source>
</evidence>
<organism evidence="15 16">
    <name type="scientific">Panicum hallii var. hallii</name>
    <dbReference type="NCBI Taxonomy" id="1504633"/>
    <lineage>
        <taxon>Eukaryota</taxon>
        <taxon>Viridiplantae</taxon>
        <taxon>Streptophyta</taxon>
        <taxon>Embryophyta</taxon>
        <taxon>Tracheophyta</taxon>
        <taxon>Spermatophyta</taxon>
        <taxon>Magnoliopsida</taxon>
        <taxon>Liliopsida</taxon>
        <taxon>Poales</taxon>
        <taxon>Poaceae</taxon>
        <taxon>PACMAD clade</taxon>
        <taxon>Panicoideae</taxon>
        <taxon>Panicodae</taxon>
        <taxon>Paniceae</taxon>
        <taxon>Panicinae</taxon>
        <taxon>Panicum</taxon>
        <taxon>Panicum sect. Panicum</taxon>
    </lineage>
</organism>
<keyword evidence="5" id="KW-0808">Transferase</keyword>
<comment type="similarity">
    <text evidence="3">Belongs to the SINA (Seven in absentia) family.</text>
</comment>
<feature type="region of interest" description="Disordered" evidence="12">
    <location>
        <begin position="1"/>
        <end position="56"/>
    </location>
</feature>
<feature type="compositionally biased region" description="Basic and acidic residues" evidence="12">
    <location>
        <begin position="14"/>
        <end position="31"/>
    </location>
</feature>
<dbReference type="InterPro" id="IPR049548">
    <property type="entry name" value="Sina-like_RING"/>
</dbReference>
<evidence type="ECO:0000256" key="10">
    <source>
        <dbReference type="ARBA" id="ARBA00024004"/>
    </source>
</evidence>
<dbReference type="Gramene" id="PUZ57819">
    <property type="protein sequence ID" value="PUZ57819"/>
    <property type="gene ID" value="GQ55_5G459500"/>
</dbReference>
<dbReference type="Pfam" id="PF21361">
    <property type="entry name" value="Sina_ZnF"/>
    <property type="match status" value="1"/>
</dbReference>
<comment type="catalytic activity">
    <reaction evidence="1">
        <text>S-ubiquitinyl-[E2 ubiquitin-conjugating enzyme]-L-cysteine + [acceptor protein]-L-lysine = [E2 ubiquitin-conjugating enzyme]-L-cysteine + N(6)-ubiquitinyl-[acceptor protein]-L-lysine.</text>
        <dbReference type="EC" id="2.3.2.27"/>
    </reaction>
</comment>
<evidence type="ECO:0000256" key="11">
    <source>
        <dbReference type="PROSITE-ProRule" id="PRU00455"/>
    </source>
</evidence>
<dbReference type="STRING" id="1504633.A0A2T7DQH6"/>
<dbReference type="Gene3D" id="3.30.40.10">
    <property type="entry name" value="Zinc/RING finger domain, C3HC4 (zinc finger)"/>
    <property type="match status" value="1"/>
</dbReference>
<dbReference type="InterPro" id="IPR013083">
    <property type="entry name" value="Znf_RING/FYVE/PHD"/>
</dbReference>
<protein>
    <recommendedName>
        <fullName evidence="4">RING-type E3 ubiquitin transferase</fullName>
        <ecNumber evidence="4">2.3.2.27</ecNumber>
    </recommendedName>
</protein>
<dbReference type="UniPathway" id="UPA00143"/>
<dbReference type="OrthoDB" id="648559at2759"/>
<dbReference type="Pfam" id="PF21362">
    <property type="entry name" value="Sina_RING"/>
    <property type="match status" value="1"/>
</dbReference>
<comment type="function">
    <text evidence="10">E3 ubiquitin-protein ligase that mediates ubiquitination and subsequent proteasomal degradation of target proteins. E3 ubiquitin ligases accept ubiquitin from an E2 ubiquitin-conjugating enzyme in the form of a thioester and then directly transfers the ubiquitin to targeted substrates. It probably triggers the ubiquitin-mediated degradation of different substrates.</text>
</comment>
<feature type="domain" description="RING-type" evidence="13">
    <location>
        <begin position="72"/>
        <end position="107"/>
    </location>
</feature>
<keyword evidence="8" id="KW-0833">Ubl conjugation pathway</keyword>
<evidence type="ECO:0000256" key="12">
    <source>
        <dbReference type="SAM" id="MobiDB-lite"/>
    </source>
</evidence>
<evidence type="ECO:0000256" key="2">
    <source>
        <dbReference type="ARBA" id="ARBA00004906"/>
    </source>
</evidence>
<dbReference type="GO" id="GO:0016567">
    <property type="term" value="P:protein ubiquitination"/>
    <property type="evidence" value="ECO:0007669"/>
    <property type="project" value="UniProtKB-UniPathway"/>
</dbReference>
<dbReference type="SUPFAM" id="SSF49599">
    <property type="entry name" value="TRAF domain-like"/>
    <property type="match status" value="1"/>
</dbReference>
<comment type="pathway">
    <text evidence="2">Protein modification; protein ubiquitination.</text>
</comment>
<proteinExistence type="inferred from homology"/>
<dbReference type="EC" id="2.3.2.27" evidence="4"/>
<dbReference type="InterPro" id="IPR013010">
    <property type="entry name" value="Znf_SIAH"/>
</dbReference>
<dbReference type="PROSITE" id="PS51081">
    <property type="entry name" value="ZF_SIAH"/>
    <property type="match status" value="1"/>
</dbReference>
<evidence type="ECO:0000256" key="7">
    <source>
        <dbReference type="ARBA" id="ARBA00022771"/>
    </source>
</evidence>
<evidence type="ECO:0000259" key="13">
    <source>
        <dbReference type="PROSITE" id="PS50089"/>
    </source>
</evidence>
<dbReference type="PANTHER" id="PTHR46632">
    <property type="entry name" value="E3 UBIQUITIN-PROTEIN LIGASE SINA-LIKE 4"/>
    <property type="match status" value="1"/>
</dbReference>
<dbReference type="AlphaFoldDB" id="A0A2T7DQH6"/>
<evidence type="ECO:0000313" key="15">
    <source>
        <dbReference type="EMBL" id="PUZ57819.1"/>
    </source>
</evidence>
<evidence type="ECO:0000256" key="3">
    <source>
        <dbReference type="ARBA" id="ARBA00009119"/>
    </source>
</evidence>
<evidence type="ECO:0000256" key="9">
    <source>
        <dbReference type="ARBA" id="ARBA00022833"/>
    </source>
</evidence>
<keyword evidence="16" id="KW-1185">Reference proteome</keyword>
<dbReference type="InterPro" id="IPR001841">
    <property type="entry name" value="Znf_RING"/>
</dbReference>
<name>A0A2T7DQH6_9POAL</name>
<evidence type="ECO:0000256" key="6">
    <source>
        <dbReference type="ARBA" id="ARBA00022723"/>
    </source>
</evidence>
<evidence type="ECO:0000256" key="8">
    <source>
        <dbReference type="ARBA" id="ARBA00022786"/>
    </source>
</evidence>
<evidence type="ECO:0000259" key="14">
    <source>
        <dbReference type="PROSITE" id="PS51081"/>
    </source>
</evidence>
<sequence>MEEEEEYEYESETESLRSEERRQKRRVEMGKEAVGGGGGGGNGDGGGEEAAGEAGRPDREILVKMDSQVLDCTICFEPLQPPIYQCEVGHAVCHVCRGKLGNTCPICCRGIGFSRCFALEDVVDTVKVPCANTNYGCKQFIIYYQKEKHEKTCLHAPCFCPEDGCSFKGSKGSLLFHFVTEHKWSPTYFHYDKAQWISIPRHCQFTLLVGEEDLSMFLVVNTFVHVGNALTMISIRPHEASGSCYSSEISVHDGESYKGRYVLQMDPHVGGSSLHDRAQLGRFFLMVPPELVDESTDELTINIRIEKIQCDVHH</sequence>
<evidence type="ECO:0000256" key="1">
    <source>
        <dbReference type="ARBA" id="ARBA00000900"/>
    </source>
</evidence>
<dbReference type="PANTHER" id="PTHR46632:SF36">
    <property type="entry name" value="SIAH-TYPE DOMAIN-CONTAINING PROTEIN"/>
    <property type="match status" value="1"/>
</dbReference>
<keyword evidence="6" id="KW-0479">Metal-binding</keyword>
<evidence type="ECO:0000256" key="5">
    <source>
        <dbReference type="ARBA" id="ARBA00022679"/>
    </source>
</evidence>
<evidence type="ECO:0000313" key="16">
    <source>
        <dbReference type="Proteomes" id="UP000244336"/>
    </source>
</evidence>
<feature type="compositionally biased region" description="Gly residues" evidence="12">
    <location>
        <begin position="33"/>
        <end position="45"/>
    </location>
</feature>
<dbReference type="GO" id="GO:0008270">
    <property type="term" value="F:zinc ion binding"/>
    <property type="evidence" value="ECO:0007669"/>
    <property type="project" value="UniProtKB-KW"/>
</dbReference>
<gene>
    <name evidence="15" type="ORF">GQ55_5G459500</name>
</gene>
<keyword evidence="7 11" id="KW-0863">Zinc-finger</keyword>
<dbReference type="CDD" id="cd16571">
    <property type="entry name" value="RING-HC_SIAHs"/>
    <property type="match status" value="1"/>
</dbReference>
<dbReference type="EMBL" id="CM009753">
    <property type="protein sequence ID" value="PUZ57819.1"/>
    <property type="molecule type" value="Genomic_DNA"/>
</dbReference>
<feature type="domain" description="SIAH-type" evidence="14">
    <location>
        <begin position="125"/>
        <end position="183"/>
    </location>
</feature>
<dbReference type="GO" id="GO:0061630">
    <property type="term" value="F:ubiquitin protein ligase activity"/>
    <property type="evidence" value="ECO:0007669"/>
    <property type="project" value="UniProtKB-EC"/>
</dbReference>
<dbReference type="Proteomes" id="UP000244336">
    <property type="component" value="Chromosome 5"/>
</dbReference>
<keyword evidence="9" id="KW-0862">Zinc</keyword>
<reference evidence="15 16" key="1">
    <citation type="submission" date="2018-04" db="EMBL/GenBank/DDBJ databases">
        <title>WGS assembly of Panicum hallii var. hallii HAL2.</title>
        <authorList>
            <person name="Lovell J."/>
            <person name="Jenkins J."/>
            <person name="Lowry D."/>
            <person name="Mamidi S."/>
            <person name="Sreedasyam A."/>
            <person name="Weng X."/>
            <person name="Barry K."/>
            <person name="Bonette J."/>
            <person name="Campitelli B."/>
            <person name="Daum C."/>
            <person name="Gordon S."/>
            <person name="Gould B."/>
            <person name="Lipzen A."/>
            <person name="MacQueen A."/>
            <person name="Palacio-Mejia J."/>
            <person name="Plott C."/>
            <person name="Shakirov E."/>
            <person name="Shu S."/>
            <person name="Yoshinaga Y."/>
            <person name="Zane M."/>
            <person name="Rokhsar D."/>
            <person name="Grimwood J."/>
            <person name="Schmutz J."/>
            <person name="Juenger T."/>
        </authorList>
    </citation>
    <scope>NUCLEOTIDE SEQUENCE [LARGE SCALE GENOMIC DNA]</scope>
    <source>
        <strain evidence="16">cv. HAL2</strain>
    </source>
</reference>
<dbReference type="PROSITE" id="PS50089">
    <property type="entry name" value="ZF_RING_2"/>
    <property type="match status" value="1"/>
</dbReference>
<dbReference type="InterPro" id="IPR044286">
    <property type="entry name" value="SINL_plant"/>
</dbReference>
<accession>A0A2T7DQH6</accession>